<evidence type="ECO:0000313" key="3">
    <source>
        <dbReference type="Proteomes" id="UP000539265"/>
    </source>
</evidence>
<organism evidence="2 3">
    <name type="scientific">Mucilaginibacter gotjawali</name>
    <dbReference type="NCBI Taxonomy" id="1550579"/>
    <lineage>
        <taxon>Bacteria</taxon>
        <taxon>Pseudomonadati</taxon>
        <taxon>Bacteroidota</taxon>
        <taxon>Sphingobacteriia</taxon>
        <taxon>Sphingobacteriales</taxon>
        <taxon>Sphingobacteriaceae</taxon>
        <taxon>Mucilaginibacter</taxon>
    </lineage>
</organism>
<protein>
    <submittedName>
        <fullName evidence="2">Glycosyltransferase involved in cell wall biosynthesis</fullName>
    </submittedName>
</protein>
<dbReference type="Pfam" id="PF00535">
    <property type="entry name" value="Glycos_transf_2"/>
    <property type="match status" value="1"/>
</dbReference>
<dbReference type="RefSeq" id="WP_183475870.1">
    <property type="nucleotide sequence ID" value="NZ_JACHWX010000003.1"/>
</dbReference>
<dbReference type="AlphaFoldDB" id="A0A839SBX6"/>
<dbReference type="PANTHER" id="PTHR22916">
    <property type="entry name" value="GLYCOSYLTRANSFERASE"/>
    <property type="match status" value="1"/>
</dbReference>
<dbReference type="InterPro" id="IPR029044">
    <property type="entry name" value="Nucleotide-diphossugar_trans"/>
</dbReference>
<dbReference type="Gene3D" id="3.90.550.10">
    <property type="entry name" value="Spore Coat Polysaccharide Biosynthesis Protein SpsA, Chain A"/>
    <property type="match status" value="1"/>
</dbReference>
<comment type="caution">
    <text evidence="2">The sequence shown here is derived from an EMBL/GenBank/DDBJ whole genome shotgun (WGS) entry which is preliminary data.</text>
</comment>
<dbReference type="PANTHER" id="PTHR22916:SF3">
    <property type="entry name" value="UDP-GLCNAC:BETAGAL BETA-1,3-N-ACETYLGLUCOSAMINYLTRANSFERASE-LIKE PROTEIN 1"/>
    <property type="match status" value="1"/>
</dbReference>
<dbReference type="EMBL" id="JACHWX010000003">
    <property type="protein sequence ID" value="MBB3055108.1"/>
    <property type="molecule type" value="Genomic_DNA"/>
</dbReference>
<evidence type="ECO:0000313" key="2">
    <source>
        <dbReference type="EMBL" id="MBB3055108.1"/>
    </source>
</evidence>
<gene>
    <name evidence="2" type="ORF">FHS11_001525</name>
</gene>
<proteinExistence type="predicted"/>
<reference evidence="2" key="1">
    <citation type="submission" date="2020-08" db="EMBL/GenBank/DDBJ databases">
        <title>Genomic Encyclopedia of Type Strains, Phase III (KMG-III): the genomes of soil and plant-associated and newly described type strains.</title>
        <authorList>
            <person name="Whitman W."/>
        </authorList>
    </citation>
    <scope>NUCLEOTIDE SEQUENCE [LARGE SCALE GENOMIC DNA]</scope>
    <source>
        <strain evidence="2">CECT 8628</strain>
    </source>
</reference>
<keyword evidence="3" id="KW-1185">Reference proteome</keyword>
<evidence type="ECO:0000259" key="1">
    <source>
        <dbReference type="Pfam" id="PF00535"/>
    </source>
</evidence>
<dbReference type="InterPro" id="IPR001173">
    <property type="entry name" value="Glyco_trans_2-like"/>
</dbReference>
<dbReference type="Proteomes" id="UP000539265">
    <property type="component" value="Unassembled WGS sequence"/>
</dbReference>
<dbReference type="GO" id="GO:0016758">
    <property type="term" value="F:hexosyltransferase activity"/>
    <property type="evidence" value="ECO:0007669"/>
    <property type="project" value="UniProtKB-ARBA"/>
</dbReference>
<accession>A0A839SBX6</accession>
<sequence>MSSPLVSIALCTYNGEKYLAQLLDTLVAQTYKNIEIIAVDDNSSDKSFNILSEYASLYPYFQVYKNDVNLGFTGNFERALTFCKGDLIAFCDQDDLWDPQKIEIQVKAIGDNLVIYHDSEFINEQNQSLHQKMSDLLNFYRGDDPRAFLFFNCVSGHSMLIKKQLLPDAMPFPKGFYYDWWLAYVAVNSGKIDFVPQCLVKYRQHDDSDTDVLKKKEAENDPHRHKEMGQIYNERLKWLRQCAKFKKNKNPEFVYTLYTLYYERVNNYFSPALAILMKKNIDVLYFIDKKSKAKKQREAGKLVWGFKAKNFWYRHIRPNSNKIVRHEE</sequence>
<dbReference type="CDD" id="cd04196">
    <property type="entry name" value="GT_2_like_d"/>
    <property type="match status" value="1"/>
</dbReference>
<dbReference type="SUPFAM" id="SSF53448">
    <property type="entry name" value="Nucleotide-diphospho-sugar transferases"/>
    <property type="match status" value="1"/>
</dbReference>
<name>A0A839SBX6_9SPHI</name>
<feature type="domain" description="Glycosyltransferase 2-like" evidence="1">
    <location>
        <begin position="7"/>
        <end position="161"/>
    </location>
</feature>